<sequence>MTNFFHLHPSCVLLLTLMVSIASSRDYSNLLLGPSQKRTPPPAQRPFLSVRDTAQASSKDVQLLYEQASNVSAIAYILFGAAEPLSKAQGSSNALLPYLAPMILRLYTSRPQRANSTLTRQLYELSWSLYGSSAALKACQYDLYITFREAFTWVRDNIALKLQEVPGQPQASAMWPDMTKYPAQRLTAAVADALANPAKLGGTARLVNASCGLSPRDFAALVPDISVALKQLHADLPLLQDVANAMHDAHWKADNPQQQPEGQDEETQDSSHQQLNGVATIPSSSSSGSSSSNPSHRRRRGRVLSSSNSNSSRRISSSRSSSSVPFRQSQQRQQVLRRGRRVLLKDDENMDGVDADAERVSTIILTSGPRKRNRQNTTTEIPRNNDMDDVDSIIYRNPQKPQVKERTKGISNVGEKAYQHRQSGCQGAASSFAAVSVPHPRPRRKIAQQQQQTSSNSASSSSSNNSSSSNSSSSSMSRVYYMPPSTFTPAAPATMPALLVPLVFHIMLYLDSDGMIIGPWQYDQAPAFINRMVRQLNLMSKPTNIQFFVNEVRNDPTKYPNLLLPSRTLWLVMPFCDGRGCLRDHDTVSSLVYDWPRSINIFVTSDLSQNVFGYAHLPMSDTNPESGHVFISWDSVTPGSGYNSDVFYNYGALILLHEIFHHLGLHHAFGSSQSLTCDDDDYVIDTPVSFGPVYSSSVYSMAARYCLEVFWMKYGGDWDRVYDALSTRLGIPETDMNAWADSCPGKPGYDELGNYMTYNTEVCFAALGHLTAGQAQRAHYFTAEINPIMYAWGQYYAASAAPPPPLSSGLSRTAADVPDICKVTSNNCPCKKTWRMRNMQYSYCSRIETTSNVNQLWCEVEDCDSCISEGPFVNCFMPCSVEATATICRSPRAPLWPMMPPPPPPSPPSPRRQSHPLAPPPPPPMDVPDACKVASNGCACRSTWYWGNRKWPYASFCSNPDGSSILWCQVTPTCPTYSIRPYEPCGSELTASYCRSRPIYISTSLHRPQEPDISPMLPSQPPPPAPEPPMNFEYSSHDAAAPPFGMITTAKVVPPAYGATAPVGIEPPVDVADAVSPSSNGMPPSSAVHTPLLQFKVLWSLDGAPSDADLDILVSWTFGGDIFELTYGTEITRGGRYGGDNWGMNPIPNFETVIWDDASDVAPDPAEYYICVLCFFDSCGPTYNITLDITAGPGRSGYTLLDEGSSNVISAGSLTSTTWRLWDTSHYAWEGNVGVSGCDTSSPGFLSSFMYPK</sequence>
<feature type="region of interest" description="Disordered" evidence="2">
    <location>
        <begin position="417"/>
        <end position="475"/>
    </location>
</feature>
<dbReference type="Proteomes" id="UP000747399">
    <property type="component" value="Unassembled WGS sequence"/>
</dbReference>
<evidence type="ECO:0000313" key="4">
    <source>
        <dbReference type="EMBL" id="GIL49094.1"/>
    </source>
</evidence>
<evidence type="ECO:0000313" key="5">
    <source>
        <dbReference type="Proteomes" id="UP000747399"/>
    </source>
</evidence>
<feature type="region of interest" description="Disordered" evidence="2">
    <location>
        <begin position="366"/>
        <end position="391"/>
    </location>
</feature>
<organism evidence="4 5">
    <name type="scientific">Volvox africanus</name>
    <dbReference type="NCBI Taxonomy" id="51714"/>
    <lineage>
        <taxon>Eukaryota</taxon>
        <taxon>Viridiplantae</taxon>
        <taxon>Chlorophyta</taxon>
        <taxon>core chlorophytes</taxon>
        <taxon>Chlorophyceae</taxon>
        <taxon>CS clade</taxon>
        <taxon>Chlamydomonadales</taxon>
        <taxon>Volvocaceae</taxon>
        <taxon>Volvox</taxon>
    </lineage>
</organism>
<dbReference type="Gene3D" id="3.40.390.10">
    <property type="entry name" value="Collagenase (Catalytic Domain)"/>
    <property type="match status" value="1"/>
</dbReference>
<dbReference type="SUPFAM" id="SSF55486">
    <property type="entry name" value="Metalloproteases ('zincins'), catalytic domain"/>
    <property type="match status" value="1"/>
</dbReference>
<dbReference type="PANTHER" id="PTHR47466:SF1">
    <property type="entry name" value="METALLOPROTEASE MEP1 (AFU_ORTHOLOGUE AFUA_1G07730)-RELATED"/>
    <property type="match status" value="1"/>
</dbReference>
<feature type="compositionally biased region" description="Pro residues" evidence="2">
    <location>
        <begin position="1018"/>
        <end position="1027"/>
    </location>
</feature>
<comment type="caution">
    <text evidence="4">The sequence shown here is derived from an EMBL/GenBank/DDBJ whole genome shotgun (WGS) entry which is preliminary data.</text>
</comment>
<dbReference type="GO" id="GO:0008237">
    <property type="term" value="F:metallopeptidase activity"/>
    <property type="evidence" value="ECO:0007669"/>
    <property type="project" value="InterPro"/>
</dbReference>
<gene>
    <name evidence="4" type="ORF">Vafri_5563</name>
</gene>
<keyword evidence="3" id="KW-0732">Signal</keyword>
<feature type="chain" id="PRO_5035311921" description="Peptidase M43 pregnancy-associated plasma-A domain-containing protein" evidence="3">
    <location>
        <begin position="25"/>
        <end position="1253"/>
    </location>
</feature>
<evidence type="ECO:0000256" key="3">
    <source>
        <dbReference type="SAM" id="SignalP"/>
    </source>
</evidence>
<feature type="region of interest" description="Disordered" evidence="2">
    <location>
        <begin position="899"/>
        <end position="923"/>
    </location>
</feature>
<feature type="compositionally biased region" description="Pro residues" evidence="2">
    <location>
        <begin position="899"/>
        <end position="910"/>
    </location>
</feature>
<reference evidence="4" key="1">
    <citation type="journal article" date="2021" name="Proc. Natl. Acad. Sci. U.S.A.">
        <title>Three genomes in the algal genus Volvox reveal the fate of a haploid sex-determining region after a transition to homothallism.</title>
        <authorList>
            <person name="Yamamoto K."/>
            <person name="Hamaji T."/>
            <person name="Kawai-Toyooka H."/>
            <person name="Matsuzaki R."/>
            <person name="Takahashi F."/>
            <person name="Nishimura Y."/>
            <person name="Kawachi M."/>
            <person name="Noguchi H."/>
            <person name="Minakuchi Y."/>
            <person name="Umen J.G."/>
            <person name="Toyoda A."/>
            <person name="Nozaki H."/>
        </authorList>
    </citation>
    <scope>NUCLEOTIDE SEQUENCE</scope>
    <source>
        <strain evidence="4">NIES-3780</strain>
    </source>
</reference>
<accession>A0A8J4EX37</accession>
<dbReference type="EMBL" id="BNCO01000006">
    <property type="protein sequence ID" value="GIL49094.1"/>
    <property type="molecule type" value="Genomic_DNA"/>
</dbReference>
<dbReference type="AlphaFoldDB" id="A0A8J4EX37"/>
<feature type="region of interest" description="Disordered" evidence="2">
    <location>
        <begin position="1007"/>
        <end position="1027"/>
    </location>
</feature>
<feature type="compositionally biased region" description="Low complexity" evidence="2">
    <location>
        <begin position="282"/>
        <end position="294"/>
    </location>
</feature>
<dbReference type="PANTHER" id="PTHR47466">
    <property type="match status" value="1"/>
</dbReference>
<evidence type="ECO:0008006" key="6">
    <source>
        <dbReference type="Google" id="ProtNLM"/>
    </source>
</evidence>
<feature type="compositionally biased region" description="Low complexity" evidence="2">
    <location>
        <begin position="454"/>
        <end position="475"/>
    </location>
</feature>
<feature type="region of interest" description="Disordered" evidence="2">
    <location>
        <begin position="253"/>
        <end position="339"/>
    </location>
</feature>
<comment type="similarity">
    <text evidence="1">Belongs to the peptidase M43B family.</text>
</comment>
<name>A0A8J4EX37_9CHLO</name>
<keyword evidence="5" id="KW-1185">Reference proteome</keyword>
<feature type="compositionally biased region" description="Polar residues" evidence="2">
    <location>
        <begin position="420"/>
        <end position="429"/>
    </location>
</feature>
<protein>
    <recommendedName>
        <fullName evidence="6">Peptidase M43 pregnancy-associated plasma-A domain-containing protein</fullName>
    </recommendedName>
</protein>
<feature type="compositionally biased region" description="Low complexity" evidence="2">
    <location>
        <begin position="303"/>
        <end position="334"/>
    </location>
</feature>
<proteinExistence type="inferred from homology"/>
<evidence type="ECO:0000256" key="1">
    <source>
        <dbReference type="ARBA" id="ARBA00008721"/>
    </source>
</evidence>
<dbReference type="InterPro" id="IPR024079">
    <property type="entry name" value="MetalloPept_cat_dom_sf"/>
</dbReference>
<evidence type="ECO:0000256" key="2">
    <source>
        <dbReference type="SAM" id="MobiDB-lite"/>
    </source>
</evidence>
<feature type="signal peptide" evidence="3">
    <location>
        <begin position="1"/>
        <end position="24"/>
    </location>
</feature>